<gene>
    <name evidence="1" type="ORF">EAH88_18680</name>
</gene>
<sequence length="193" mass="21404">MSARDNNLSLDEVLDFFAMEPNPNPDVLGRYLADYPQFAEELVDLSHEIFRLSLTQERELTSQDNSRISSAWSVLQAGIGKPVPDPLANLSSSTMGELSEALHVPRQVILAFWEKRIAPASVPLRFLERMARVLDASVQSLIHSLSGAQQSLARSHKADDKPVADGDKQDFEQVLREARVPEEEIASLLIQGA</sequence>
<organism evidence="1 2">
    <name type="scientific">Rhodanobacter glycinis</name>
    <dbReference type="NCBI Taxonomy" id="582702"/>
    <lineage>
        <taxon>Bacteria</taxon>
        <taxon>Pseudomonadati</taxon>
        <taxon>Pseudomonadota</taxon>
        <taxon>Gammaproteobacteria</taxon>
        <taxon>Lysobacterales</taxon>
        <taxon>Rhodanobacteraceae</taxon>
        <taxon>Rhodanobacter</taxon>
    </lineage>
</organism>
<name>A0A502BSD8_9GAMM</name>
<dbReference type="Proteomes" id="UP000319486">
    <property type="component" value="Unassembled WGS sequence"/>
</dbReference>
<proteinExistence type="predicted"/>
<protein>
    <submittedName>
        <fullName evidence="1">Uncharacterized protein</fullName>
    </submittedName>
</protein>
<keyword evidence="2" id="KW-1185">Reference proteome</keyword>
<dbReference type="RefSeq" id="WP_140656221.1">
    <property type="nucleotide sequence ID" value="NZ_RCZO01000015.1"/>
</dbReference>
<evidence type="ECO:0000313" key="2">
    <source>
        <dbReference type="Proteomes" id="UP000319486"/>
    </source>
</evidence>
<dbReference type="EMBL" id="RCZO01000015">
    <property type="protein sequence ID" value="TPG04135.1"/>
    <property type="molecule type" value="Genomic_DNA"/>
</dbReference>
<comment type="caution">
    <text evidence="1">The sequence shown here is derived from an EMBL/GenBank/DDBJ whole genome shotgun (WGS) entry which is preliminary data.</text>
</comment>
<reference evidence="1 2" key="1">
    <citation type="journal article" date="2019" name="Environ. Microbiol.">
        <title>Species interactions and distinct microbial communities in high Arctic permafrost affected cryosols are associated with the CH4 and CO2 gas fluxes.</title>
        <authorList>
            <person name="Altshuler I."/>
            <person name="Hamel J."/>
            <person name="Turney S."/>
            <person name="Magnuson E."/>
            <person name="Levesque R."/>
            <person name="Greer C."/>
            <person name="Whyte L.G."/>
        </authorList>
    </citation>
    <scope>NUCLEOTIDE SEQUENCE [LARGE SCALE GENOMIC DNA]</scope>
    <source>
        <strain evidence="1 2">S13Y</strain>
    </source>
</reference>
<dbReference type="AlphaFoldDB" id="A0A502BSD8"/>
<evidence type="ECO:0000313" key="1">
    <source>
        <dbReference type="EMBL" id="TPG04135.1"/>
    </source>
</evidence>
<accession>A0A502BSD8</accession>